<comment type="caution">
    <text evidence="1">The sequence shown here is derived from an EMBL/GenBank/DDBJ whole genome shotgun (WGS) entry which is preliminary data.</text>
</comment>
<evidence type="ECO:0000313" key="2">
    <source>
        <dbReference type="Proteomes" id="UP000708208"/>
    </source>
</evidence>
<dbReference type="EMBL" id="CAJVCH010030032">
    <property type="protein sequence ID" value="CAG7708333.1"/>
    <property type="molecule type" value="Genomic_DNA"/>
</dbReference>
<keyword evidence="2" id="KW-1185">Reference proteome</keyword>
<protein>
    <submittedName>
        <fullName evidence="1">Uncharacterized protein</fullName>
    </submittedName>
</protein>
<gene>
    <name evidence="1" type="ORF">AFUS01_LOCUS4767</name>
</gene>
<accession>A0A8J2J7H6</accession>
<dbReference type="Proteomes" id="UP000708208">
    <property type="component" value="Unassembled WGS sequence"/>
</dbReference>
<name>A0A8J2J7H6_9HEXA</name>
<feature type="non-terminal residue" evidence="1">
    <location>
        <position position="1"/>
    </location>
</feature>
<dbReference type="AlphaFoldDB" id="A0A8J2J7H6"/>
<reference evidence="1" key="1">
    <citation type="submission" date="2021-06" db="EMBL/GenBank/DDBJ databases">
        <authorList>
            <person name="Hodson N. C."/>
            <person name="Mongue J. A."/>
            <person name="Jaron S. K."/>
        </authorList>
    </citation>
    <scope>NUCLEOTIDE SEQUENCE</scope>
</reference>
<proteinExistence type="predicted"/>
<dbReference type="PANTHER" id="PTHR46579:SF1">
    <property type="entry name" value="F5_8 TYPE C DOMAIN-CONTAINING PROTEIN"/>
    <property type="match status" value="1"/>
</dbReference>
<sequence>MKQNKRFENNLFKKLPRRKRRQLIRDLHNGVALNFTDIFTLPVTEGSVSESTVVGDRSNYFQKPNEYSPAEVPTCAGVNAESIEFQNSINSEQDNEKCFIHPYCELSPEESNLIITAFALKHNLTKVGTEDLLTLLALHMPRDSFLPSSFYSLRKDLNVDQTSCTTHYICSNCKAYVNAEDSFCEECNFQINVADLRSSNNYFFTFNPAVMLKEILQSEAVADNLAANLRRRNLENTTHVEDIVHGRCYKALHLAFLGVSKMFTLLWIESSNSSAPYYIGNKVKRMEKLLLNAKVPYEFDRTLRSFSTIKYWKASEWRSWTYVCFSITKGFLPDVYRKHFLKYANSIMLLSDEKITELDFLHAQDQLHSFVYQAKNLYGMKCCTFNLHILLHATNCVRNWGPLWAYSAFQFENFNGILSSMFRSSQQVLTQIRSRFLELMALKHHGTRRIENPVVLEYFQSLLSSHRFMHSACKTNDGCVFLGPSKDYIFSDEEKIKLARIKITCAKGRSFRKCIIHGKIFCTEENATTKRNNAIVAT</sequence>
<organism evidence="1 2">
    <name type="scientific">Allacma fusca</name>
    <dbReference type="NCBI Taxonomy" id="39272"/>
    <lineage>
        <taxon>Eukaryota</taxon>
        <taxon>Metazoa</taxon>
        <taxon>Ecdysozoa</taxon>
        <taxon>Arthropoda</taxon>
        <taxon>Hexapoda</taxon>
        <taxon>Collembola</taxon>
        <taxon>Symphypleona</taxon>
        <taxon>Sminthuridae</taxon>
        <taxon>Allacma</taxon>
    </lineage>
</organism>
<evidence type="ECO:0000313" key="1">
    <source>
        <dbReference type="EMBL" id="CAG7708333.1"/>
    </source>
</evidence>
<dbReference type="OrthoDB" id="7700939at2759"/>
<dbReference type="PANTHER" id="PTHR46579">
    <property type="entry name" value="F5/8 TYPE C DOMAIN-CONTAINING PROTEIN-RELATED"/>
    <property type="match status" value="1"/>
</dbReference>